<feature type="domain" description="Zinc finger PHD-type" evidence="11">
    <location>
        <begin position="1582"/>
        <end position="1639"/>
    </location>
</feature>
<feature type="region of interest" description="Disordered" evidence="8">
    <location>
        <begin position="1070"/>
        <end position="1122"/>
    </location>
</feature>
<dbReference type="PANTHER" id="PTHR47381">
    <property type="entry name" value="ALPHA/BETA-HYDROLASES SUPERFAMILY PROTEIN"/>
    <property type="match status" value="1"/>
</dbReference>
<feature type="region of interest" description="Disordered" evidence="8">
    <location>
        <begin position="1731"/>
        <end position="1865"/>
    </location>
</feature>
<feature type="transmembrane region" description="Helical" evidence="9">
    <location>
        <begin position="442"/>
        <end position="460"/>
    </location>
</feature>
<feature type="compositionally biased region" description="Basic and acidic residues" evidence="8">
    <location>
        <begin position="636"/>
        <end position="645"/>
    </location>
</feature>
<dbReference type="Gene3D" id="3.30.40.10">
    <property type="entry name" value="Zinc/RING finger domain, C3HC4 (zinc finger)"/>
    <property type="match status" value="1"/>
</dbReference>
<evidence type="ECO:0000256" key="9">
    <source>
        <dbReference type="SAM" id="Phobius"/>
    </source>
</evidence>
<reference evidence="12 13" key="1">
    <citation type="submission" date="2019-01" db="EMBL/GenBank/DDBJ databases">
        <title>Draft genome sequence of Psathyrella aberdarensis IHI B618.</title>
        <authorList>
            <person name="Buettner E."/>
            <person name="Kellner H."/>
        </authorList>
    </citation>
    <scope>NUCLEOTIDE SEQUENCE [LARGE SCALE GENOMIC DNA]</scope>
    <source>
        <strain evidence="12 13">IHI B618</strain>
    </source>
</reference>
<feature type="compositionally biased region" description="Basic and acidic residues" evidence="8">
    <location>
        <begin position="1099"/>
        <end position="1120"/>
    </location>
</feature>
<dbReference type="InterPro" id="IPR001965">
    <property type="entry name" value="Znf_PHD"/>
</dbReference>
<feature type="compositionally biased region" description="Polar residues" evidence="8">
    <location>
        <begin position="204"/>
        <end position="214"/>
    </location>
</feature>
<evidence type="ECO:0000313" key="13">
    <source>
        <dbReference type="Proteomes" id="UP000290288"/>
    </source>
</evidence>
<feature type="compositionally biased region" description="Polar residues" evidence="8">
    <location>
        <begin position="1046"/>
        <end position="1057"/>
    </location>
</feature>
<feature type="region of interest" description="Disordered" evidence="8">
    <location>
        <begin position="25"/>
        <end position="121"/>
    </location>
</feature>
<evidence type="ECO:0000256" key="5">
    <source>
        <dbReference type="ARBA" id="ARBA00022833"/>
    </source>
</evidence>
<gene>
    <name evidence="12" type="ORF">EST38_g8020</name>
</gene>
<dbReference type="PANTHER" id="PTHR47381:SF3">
    <property type="entry name" value="ALPHA_BETA-HYDROLASES SUPERFAMILY PROTEIN"/>
    <property type="match status" value="1"/>
</dbReference>
<dbReference type="Pfam" id="PF00628">
    <property type="entry name" value="PHD"/>
    <property type="match status" value="1"/>
</dbReference>
<accession>A0A4Q2DFV7</accession>
<comment type="subcellular location">
    <subcellularLocation>
        <location evidence="1">Membrane</location>
        <topology evidence="1">Multi-pass membrane protein</topology>
    </subcellularLocation>
</comment>
<dbReference type="SMART" id="SM00249">
    <property type="entry name" value="PHD"/>
    <property type="match status" value="1"/>
</dbReference>
<evidence type="ECO:0000259" key="11">
    <source>
        <dbReference type="SMART" id="SM00249"/>
    </source>
</evidence>
<evidence type="ECO:0000256" key="3">
    <source>
        <dbReference type="ARBA" id="ARBA00022723"/>
    </source>
</evidence>
<keyword evidence="6 9" id="KW-1133">Transmembrane helix</keyword>
<feature type="region of interest" description="Disordered" evidence="8">
    <location>
        <begin position="599"/>
        <end position="661"/>
    </location>
</feature>
<feature type="compositionally biased region" description="Basic and acidic residues" evidence="8">
    <location>
        <begin position="1468"/>
        <end position="1527"/>
    </location>
</feature>
<dbReference type="GO" id="GO:0008270">
    <property type="term" value="F:zinc ion binding"/>
    <property type="evidence" value="ECO:0007669"/>
    <property type="project" value="UniProtKB-KW"/>
</dbReference>
<evidence type="ECO:0000256" key="4">
    <source>
        <dbReference type="ARBA" id="ARBA00022771"/>
    </source>
</evidence>
<feature type="region of interest" description="Disordered" evidence="8">
    <location>
        <begin position="270"/>
        <end position="356"/>
    </location>
</feature>
<evidence type="ECO:0000256" key="6">
    <source>
        <dbReference type="ARBA" id="ARBA00022989"/>
    </source>
</evidence>
<feature type="region of interest" description="Disordered" evidence="8">
    <location>
        <begin position="174"/>
        <end position="242"/>
    </location>
</feature>
<feature type="compositionally biased region" description="Polar residues" evidence="8">
    <location>
        <begin position="1761"/>
        <end position="1772"/>
    </location>
</feature>
<keyword evidence="4" id="KW-0863">Zinc-finger</keyword>
<dbReference type="GO" id="GO:0016020">
    <property type="term" value="C:membrane"/>
    <property type="evidence" value="ECO:0007669"/>
    <property type="project" value="UniProtKB-SubCell"/>
</dbReference>
<feature type="compositionally biased region" description="Low complexity" evidence="8">
    <location>
        <begin position="30"/>
        <end position="89"/>
    </location>
</feature>
<feature type="signal peptide" evidence="10">
    <location>
        <begin position="1"/>
        <end position="22"/>
    </location>
</feature>
<dbReference type="PROSITE" id="PS01359">
    <property type="entry name" value="ZF_PHD_1"/>
    <property type="match status" value="1"/>
</dbReference>
<evidence type="ECO:0000256" key="1">
    <source>
        <dbReference type="ARBA" id="ARBA00004141"/>
    </source>
</evidence>
<dbReference type="Pfam" id="PF01284">
    <property type="entry name" value="MARVEL"/>
    <property type="match status" value="1"/>
</dbReference>
<keyword evidence="10" id="KW-0732">Signal</keyword>
<evidence type="ECO:0000256" key="7">
    <source>
        <dbReference type="ARBA" id="ARBA00023136"/>
    </source>
</evidence>
<keyword evidence="3" id="KW-0479">Metal-binding</keyword>
<feature type="compositionally biased region" description="Polar residues" evidence="8">
    <location>
        <begin position="697"/>
        <end position="711"/>
    </location>
</feature>
<feature type="transmembrane region" description="Helical" evidence="9">
    <location>
        <begin position="514"/>
        <end position="536"/>
    </location>
</feature>
<dbReference type="GO" id="GO:0006508">
    <property type="term" value="P:proteolysis"/>
    <property type="evidence" value="ECO:0007669"/>
    <property type="project" value="InterPro"/>
</dbReference>
<feature type="compositionally biased region" description="Basic and acidic residues" evidence="8">
    <location>
        <begin position="1248"/>
        <end position="1259"/>
    </location>
</feature>
<dbReference type="InterPro" id="IPR008253">
    <property type="entry name" value="Marvel"/>
</dbReference>
<feature type="region of interest" description="Disordered" evidence="8">
    <location>
        <begin position="1187"/>
        <end position="1398"/>
    </location>
</feature>
<dbReference type="InterPro" id="IPR001375">
    <property type="entry name" value="Peptidase_S9_cat"/>
</dbReference>
<evidence type="ECO:0000313" key="12">
    <source>
        <dbReference type="EMBL" id="RXW17836.1"/>
    </source>
</evidence>
<evidence type="ECO:0000256" key="10">
    <source>
        <dbReference type="SAM" id="SignalP"/>
    </source>
</evidence>
<dbReference type="STRING" id="2316362.A0A4Q2DFV7"/>
<dbReference type="CDD" id="cd15489">
    <property type="entry name" value="PHD_SF"/>
    <property type="match status" value="1"/>
</dbReference>
<sequence length="1865" mass="203159">MHIRRSLKLSCLLLLLCHLASAANYPRQDTSSTTSEATTSETSTSTTTSGTTSTTTSAPTTSETSTTTSSPTTSPTTAAPNPPQTDTTPNVPPPANTPTQTTITQPGGETNTKAAGGDEEESAGLGTGSIVGMSVAGGLALIGIIAFFIWKFTRKRGGFDDNEAIKWPDLNSHSATGGLDPHPLPARDTARGGFETGSDPSLAKLNSDNYSTPDFNAGDPYAVPPLPHLNPNQPYRDDPNGYYDYRGPTPGPMEHGSDWHGGEAIPMNQIHGGAPVYDQVGFEQPPYNTGRASPGPNAAYNAGRASPGPQAAYNAGRASPAPQMAYQQTGGYDAQPPYSEAPPSAGRMSPGPQAAYGGRMSPGPNVAYNNTGYSQAAPSYDGYGQRMGLLDRISDVVGKFAPKSSKTSSGLSGGIGNGHGMVPFDDNMIVSKPSIIAYSGQIFFNFLCMACYASLAAFQAKFGVGPSGLSGFAIFISIAGMLLSAFMLLVPVAYEKYDKFVQLARTLKEVRVSFILTGTGATLSLLIAFISTISVWTQPGCKDAEKDPSAEEKGDEFKKGLPGWCNTKKAASIFFWFAFICWGVSVALLVMDWRSGRLNPHRDPPFNRPGGAHAGEDAEEDEDASYTHISPIRQTADGRYDEESHPSTAPNPFSDQYGSASAIPPSTAAAYNNVPAGRPSMDAYGAFSDPAPTGFGTSYGNAPSGGYTSQHDGGGGGYGASPQRQTGGGGPPLLPEPDLGPRVSRTMQYADPYAASTIEVQRVAVGGLEIELYRLAGPITQPIVLVYLLHGRGGAKEDVEGFARKLVTGKAGLWVVSFDHRNHGSRLVDEKANEAWNTKDPAHHNPQHATDMYAIQLGTARDVSFLIDFLPSYLFPNGENEIRDWGVIGISLGGHSVWLALCHDARIGIGIPIIGCPDYRALMTHRAKQQGIPLEPPYFPASLQQVVQTSDPANKDFSSADPQRNPFIGKQVFVLCGEKDKLVPWSAGAKFVEGLEVGETGSKRVRVYPGVGHKCTEEMQEDVAENWQNALRRQYDKRDPEANPLGSPSTVVHTAANSRFSSIVKDEIENAEDEAQEQKDGETAGQEDTASTRHTSPQIDEKPSNKVDKRAPNAADDKPTVEWSSLSMDQKLESLHTLVEWQFQNPTRLRMIMKSDDESASWRAEPVGYDREQNAYWLIGESRLWIQRAPPKPPTRKRKRKAPADDEPKGRNAKAGSSKRQKLTKTQSKKKAEPAPVPPTPTSGRSRAAKEQAKAKLDAQAKALAEFNRQAAASSSTRSASTRSTRSSQKQESKPAASKAFKPTGVRISARLRGFQEDDDWQPVPEEWLEANGPSKSAKTGLESDADSVSDLTELSDDEEQDTSQDVEEEKPAAASANDDLDEPEPEEAQNEPNPSTFIEWETLCVTIAEWELFPERFAKSTHYTEKAFYKLLNTVIVPQVVGELRAIEQKRRLEEALNTRKRSSRLATRENEKEAARLAAQKKAEDDEKMGRTRRAEARQKREEEERSKRENAREERRMKRERAAEQEATASEEPPSPKEEEAPPPPPPARAEPAPKRQASKPRLKKAAATAKAADDWELECEVCGRKGTNVDDGTPMMSCGSCSKWQHIQCHDKRDRTLGRPKRDWDRIEFFCQRCLALRSNSLQRANGTSHYPPQQVQPTMPYGQSWQSQALYNPKAHGYPAQETSNYAHPQAYLAPTSSLRSSYPTQSAYANAYSANPISFNHYQPQERSFASDSRGQAPQNQYYRTNGSWPVEPTRYQTYPSQNAWNPNHYAANGTSSSAAPPQHNTGAPPTLDRRSYPYENGSSTHHAQQQHSPVYENPAVNRDTYHHHSHQQPPPMTATTATTTPAVSYHRTPYPPHS</sequence>
<keyword evidence="7 9" id="KW-0472">Membrane</keyword>
<dbReference type="InterPro" id="IPR019786">
    <property type="entry name" value="Zinc_finger_PHD-type_CS"/>
</dbReference>
<evidence type="ECO:0000256" key="2">
    <source>
        <dbReference type="ARBA" id="ARBA00022692"/>
    </source>
</evidence>
<feature type="region of interest" description="Disordered" evidence="8">
    <location>
        <begin position="1458"/>
        <end position="1574"/>
    </location>
</feature>
<dbReference type="Gene3D" id="3.40.50.1820">
    <property type="entry name" value="alpha/beta hydrolase"/>
    <property type="match status" value="1"/>
</dbReference>
<feature type="transmembrane region" description="Helical" evidence="9">
    <location>
        <begin position="472"/>
        <end position="494"/>
    </location>
</feature>
<feature type="compositionally biased region" description="Polar residues" evidence="8">
    <location>
        <begin position="1731"/>
        <end position="1754"/>
    </location>
</feature>
<dbReference type="InterPro" id="IPR011011">
    <property type="entry name" value="Znf_FYVE_PHD"/>
</dbReference>
<keyword evidence="5" id="KW-0862">Zinc</keyword>
<feature type="transmembrane region" description="Helical" evidence="9">
    <location>
        <begin position="130"/>
        <end position="150"/>
    </location>
</feature>
<dbReference type="GO" id="GO:0008236">
    <property type="term" value="F:serine-type peptidase activity"/>
    <property type="evidence" value="ECO:0007669"/>
    <property type="project" value="InterPro"/>
</dbReference>
<evidence type="ECO:0000256" key="8">
    <source>
        <dbReference type="SAM" id="MobiDB-lite"/>
    </source>
</evidence>
<keyword evidence="2 9" id="KW-0812">Transmembrane</keyword>
<dbReference type="InterPro" id="IPR013083">
    <property type="entry name" value="Znf_RING/FYVE/PHD"/>
</dbReference>
<feature type="compositionally biased region" description="Acidic residues" evidence="8">
    <location>
        <begin position="1379"/>
        <end position="1390"/>
    </location>
</feature>
<dbReference type="InterPro" id="IPR019787">
    <property type="entry name" value="Znf_PHD-finger"/>
</dbReference>
<feature type="region of interest" description="Disordered" evidence="8">
    <location>
        <begin position="697"/>
        <end position="739"/>
    </location>
</feature>
<feature type="compositionally biased region" description="Polar residues" evidence="8">
    <location>
        <begin position="1779"/>
        <end position="1794"/>
    </location>
</feature>
<name>A0A4Q2DFV7_9AGAR</name>
<dbReference type="SUPFAM" id="SSF53474">
    <property type="entry name" value="alpha/beta-Hydrolases"/>
    <property type="match status" value="1"/>
</dbReference>
<feature type="compositionally biased region" description="Low complexity" evidence="8">
    <location>
        <begin position="97"/>
        <end position="106"/>
    </location>
</feature>
<dbReference type="Pfam" id="PF00326">
    <property type="entry name" value="Peptidase_S9"/>
    <property type="match status" value="1"/>
</dbReference>
<feature type="compositionally biased region" description="Basic residues" evidence="8">
    <location>
        <begin position="1217"/>
        <end position="1229"/>
    </location>
</feature>
<dbReference type="InterPro" id="IPR029058">
    <property type="entry name" value="AB_hydrolase_fold"/>
</dbReference>
<feature type="chain" id="PRO_5020315359" description="Zinc finger PHD-type domain-containing protein" evidence="10">
    <location>
        <begin position="23"/>
        <end position="1865"/>
    </location>
</feature>
<dbReference type="EMBL" id="SDEE01000309">
    <property type="protein sequence ID" value="RXW17836.1"/>
    <property type="molecule type" value="Genomic_DNA"/>
</dbReference>
<dbReference type="Proteomes" id="UP000290288">
    <property type="component" value="Unassembled WGS sequence"/>
</dbReference>
<keyword evidence="13" id="KW-1185">Reference proteome</keyword>
<feature type="compositionally biased region" description="Acidic residues" evidence="8">
    <location>
        <begin position="1344"/>
        <end position="1369"/>
    </location>
</feature>
<feature type="region of interest" description="Disordered" evidence="8">
    <location>
        <begin position="1038"/>
        <end position="1057"/>
    </location>
</feature>
<feature type="compositionally biased region" description="Polar residues" evidence="8">
    <location>
        <begin position="1807"/>
        <end position="1819"/>
    </location>
</feature>
<feature type="compositionally biased region" description="Low complexity" evidence="8">
    <location>
        <begin position="1260"/>
        <end position="1288"/>
    </location>
</feature>
<feature type="compositionally biased region" description="Low complexity" evidence="8">
    <location>
        <begin position="1844"/>
        <end position="1853"/>
    </location>
</feature>
<proteinExistence type="predicted"/>
<organism evidence="12 13">
    <name type="scientific">Candolleomyces aberdarensis</name>
    <dbReference type="NCBI Taxonomy" id="2316362"/>
    <lineage>
        <taxon>Eukaryota</taxon>
        <taxon>Fungi</taxon>
        <taxon>Dikarya</taxon>
        <taxon>Basidiomycota</taxon>
        <taxon>Agaricomycotina</taxon>
        <taxon>Agaricomycetes</taxon>
        <taxon>Agaricomycetidae</taxon>
        <taxon>Agaricales</taxon>
        <taxon>Agaricineae</taxon>
        <taxon>Psathyrellaceae</taxon>
        <taxon>Candolleomyces</taxon>
    </lineage>
</organism>
<dbReference type="SUPFAM" id="SSF57903">
    <property type="entry name" value="FYVE/PHD zinc finger"/>
    <property type="match status" value="1"/>
</dbReference>
<dbReference type="OrthoDB" id="303107at2759"/>
<feature type="compositionally biased region" description="Polar residues" evidence="8">
    <location>
        <begin position="646"/>
        <end position="658"/>
    </location>
</feature>
<protein>
    <recommendedName>
        <fullName evidence="11">Zinc finger PHD-type domain-containing protein</fullName>
    </recommendedName>
</protein>
<comment type="caution">
    <text evidence="12">The sequence shown here is derived from an EMBL/GenBank/DDBJ whole genome shotgun (WGS) entry which is preliminary data.</text>
</comment>
<feature type="compositionally biased region" description="Polar residues" evidence="8">
    <location>
        <begin position="1086"/>
        <end position="1098"/>
    </location>
</feature>